<sequence length="239" mass="27937">MESTILSTNLVNCVKVDYMGKNLSDYRKNYIKGELLESEIPENPLELFHAWFDEMEMVLKYRRELNDSVEANAMTVATIGIDGFPKSRIVLLKEFNEEGFIFFTNYTSEKGISLLNNPHTCLSFFWAGLERQVIIKGKAEKISEEKSIEYFNSRPRGSQLGAWASNQSSEIKSREILNNNLRELELKFKDMDIPKPEQWGGFLVKPENFEFWQGRSNRLHDRILYSKVKDSWDFRRLAP</sequence>
<feature type="binding site" evidence="7 8">
    <location>
        <position position="93"/>
    </location>
    <ligand>
        <name>substrate</name>
    </ligand>
</feature>
<evidence type="ECO:0000256" key="7">
    <source>
        <dbReference type="HAMAP-Rule" id="MF_01629"/>
    </source>
</evidence>
<dbReference type="SUPFAM" id="SSF50475">
    <property type="entry name" value="FMN-binding split barrel"/>
    <property type="match status" value="1"/>
</dbReference>
<feature type="binding site" evidence="7 9">
    <location>
        <position position="222"/>
    </location>
    <ligand>
        <name>FMN</name>
        <dbReference type="ChEBI" id="CHEBI:58210"/>
    </ligand>
</feature>
<keyword evidence="13" id="KW-1185">Reference proteome</keyword>
<dbReference type="HAMAP" id="MF_01629">
    <property type="entry name" value="PdxH"/>
    <property type="match status" value="1"/>
</dbReference>
<evidence type="ECO:0000259" key="11">
    <source>
        <dbReference type="Pfam" id="PF10590"/>
    </source>
</evidence>
<evidence type="ECO:0000256" key="3">
    <source>
        <dbReference type="ARBA" id="ARBA00022630"/>
    </source>
</evidence>
<dbReference type="Pfam" id="PF01243">
    <property type="entry name" value="PNPOx_N"/>
    <property type="match status" value="1"/>
</dbReference>
<feature type="binding site" evidence="7 9">
    <location>
        <begin position="88"/>
        <end position="93"/>
    </location>
    <ligand>
        <name>FMN</name>
        <dbReference type="ChEBI" id="CHEBI:58210"/>
    </ligand>
</feature>
<dbReference type="EC" id="1.4.3.5" evidence="7"/>
<proteinExistence type="inferred from homology"/>
<dbReference type="InterPro" id="IPR012349">
    <property type="entry name" value="Split_barrel_FMN-bd"/>
</dbReference>
<comment type="catalytic activity">
    <reaction evidence="7">
        <text>pyridoxamine 5'-phosphate + O2 + H2O = pyridoxal 5'-phosphate + H2O2 + NH4(+)</text>
        <dbReference type="Rhea" id="RHEA:15817"/>
        <dbReference type="ChEBI" id="CHEBI:15377"/>
        <dbReference type="ChEBI" id="CHEBI:15379"/>
        <dbReference type="ChEBI" id="CHEBI:16240"/>
        <dbReference type="ChEBI" id="CHEBI:28938"/>
        <dbReference type="ChEBI" id="CHEBI:58451"/>
        <dbReference type="ChEBI" id="CHEBI:597326"/>
        <dbReference type="EC" id="1.4.3.5"/>
    </reaction>
</comment>
<evidence type="ECO:0000259" key="10">
    <source>
        <dbReference type="Pfam" id="PF01243"/>
    </source>
</evidence>
<dbReference type="FunFam" id="2.30.110.10:FF:000020">
    <property type="entry name" value="PNPO isoform 11"/>
    <property type="match status" value="1"/>
</dbReference>
<dbReference type="STRING" id="865937.Gilli_0554"/>
<dbReference type="PIRSF" id="PIRSF000190">
    <property type="entry name" value="Pyd_amn-ph_oxd"/>
    <property type="match status" value="1"/>
</dbReference>
<keyword evidence="6 7" id="KW-0664">Pyridoxine biosynthesis</keyword>
<comment type="pathway">
    <text evidence="7">Cofactor metabolism; pyridoxal 5'-phosphate salvage; pyridoxal 5'-phosphate from pyridoxamine 5'-phosphate: step 1/1.</text>
</comment>
<comment type="function">
    <text evidence="7">Catalyzes the oxidation of either pyridoxine 5'-phosphate (PNP) or pyridoxamine 5'-phosphate (PMP) into pyridoxal 5'-phosphate (PLP).</text>
</comment>
<dbReference type="GO" id="GO:0004733">
    <property type="term" value="F:pyridoxamine phosphate oxidase activity"/>
    <property type="evidence" value="ECO:0007669"/>
    <property type="project" value="UniProtKB-UniRule"/>
</dbReference>
<dbReference type="InterPro" id="IPR011576">
    <property type="entry name" value="Pyridox_Oxase_N"/>
</dbReference>
<feature type="binding site" evidence="7 8">
    <location>
        <position position="158"/>
    </location>
    <ligand>
        <name>substrate</name>
    </ligand>
</feature>
<comment type="cofactor">
    <cofactor evidence="7 9">
        <name>FMN</name>
        <dbReference type="ChEBI" id="CHEBI:58210"/>
    </cofactor>
    <text evidence="7 9">Binds 1 FMN per subunit.</text>
</comment>
<evidence type="ECO:0000256" key="1">
    <source>
        <dbReference type="ARBA" id="ARBA00007301"/>
    </source>
</evidence>
<dbReference type="GO" id="GO:0010181">
    <property type="term" value="F:FMN binding"/>
    <property type="evidence" value="ECO:0007669"/>
    <property type="project" value="UniProtKB-UniRule"/>
</dbReference>
<dbReference type="InterPro" id="IPR000659">
    <property type="entry name" value="Pyridox_Oxase"/>
</dbReference>
<protein>
    <recommendedName>
        <fullName evidence="7">Pyridoxine/pyridoxamine 5'-phosphate oxidase</fullName>
        <ecNumber evidence="7">1.4.3.5</ecNumber>
    </recommendedName>
    <alternativeName>
        <fullName evidence="7">PNP/PMP oxidase</fullName>
        <shortName evidence="7">PNPOx</shortName>
    </alternativeName>
    <alternativeName>
        <fullName evidence="7">Pyridoxal 5'-phosphate synthase</fullName>
    </alternativeName>
</protein>
<dbReference type="AlphaFoldDB" id="H2BZS4"/>
<evidence type="ECO:0000313" key="13">
    <source>
        <dbReference type="Proteomes" id="UP000003844"/>
    </source>
</evidence>
<dbReference type="eggNOG" id="COG0259">
    <property type="taxonomic scope" value="Bacteria"/>
</dbReference>
<dbReference type="Pfam" id="PF10590">
    <property type="entry name" value="PNP_phzG_C"/>
    <property type="match status" value="1"/>
</dbReference>
<feature type="domain" description="Pyridoxine 5'-phosphate oxidase dimerisation C-terminal" evidence="11">
    <location>
        <begin position="199"/>
        <end position="239"/>
    </location>
</feature>
<dbReference type="RefSeq" id="WP_006987591.1">
    <property type="nucleotide sequence ID" value="NZ_JH594606.1"/>
</dbReference>
<evidence type="ECO:0000256" key="8">
    <source>
        <dbReference type="PIRSR" id="PIRSR000190-1"/>
    </source>
</evidence>
<keyword evidence="5 7" id="KW-0560">Oxidoreductase</keyword>
<comment type="catalytic activity">
    <reaction evidence="7">
        <text>pyridoxine 5'-phosphate + O2 = pyridoxal 5'-phosphate + H2O2</text>
        <dbReference type="Rhea" id="RHEA:15149"/>
        <dbReference type="ChEBI" id="CHEBI:15379"/>
        <dbReference type="ChEBI" id="CHEBI:16240"/>
        <dbReference type="ChEBI" id="CHEBI:58589"/>
        <dbReference type="ChEBI" id="CHEBI:597326"/>
        <dbReference type="EC" id="1.4.3.5"/>
    </reaction>
</comment>
<feature type="binding site" evidence="8">
    <location>
        <begin position="27"/>
        <end position="30"/>
    </location>
    <ligand>
        <name>substrate</name>
    </ligand>
</feature>
<keyword evidence="4 7" id="KW-0288">FMN</keyword>
<dbReference type="UniPathway" id="UPA01068">
    <property type="reaction ID" value="UER00304"/>
</dbReference>
<dbReference type="NCBIfam" id="NF004231">
    <property type="entry name" value="PRK05679.1"/>
    <property type="match status" value="1"/>
</dbReference>
<dbReference type="PANTHER" id="PTHR10851">
    <property type="entry name" value="PYRIDOXINE-5-PHOSPHATE OXIDASE"/>
    <property type="match status" value="1"/>
</dbReference>
<evidence type="ECO:0000256" key="5">
    <source>
        <dbReference type="ARBA" id="ARBA00023002"/>
    </source>
</evidence>
<feature type="binding site" evidence="7 9">
    <location>
        <begin position="103"/>
        <end position="104"/>
    </location>
    <ligand>
        <name>FMN</name>
        <dbReference type="ChEBI" id="CHEBI:58210"/>
    </ligand>
</feature>
<organism evidence="12 13">
    <name type="scientific">Gillisia limnaea (strain DSM 15749 / LMG 21470 / R-8282)</name>
    <dbReference type="NCBI Taxonomy" id="865937"/>
    <lineage>
        <taxon>Bacteria</taxon>
        <taxon>Pseudomonadati</taxon>
        <taxon>Bacteroidota</taxon>
        <taxon>Flavobacteriia</taxon>
        <taxon>Flavobacteriales</taxon>
        <taxon>Flavobacteriaceae</taxon>
        <taxon>Gillisia</taxon>
    </lineage>
</organism>
<dbReference type="PROSITE" id="PS01064">
    <property type="entry name" value="PYRIDOX_OXIDASE"/>
    <property type="match status" value="1"/>
</dbReference>
<dbReference type="PANTHER" id="PTHR10851:SF0">
    <property type="entry name" value="PYRIDOXINE-5'-PHOSPHATE OXIDASE"/>
    <property type="match status" value="1"/>
</dbReference>
<dbReference type="InterPro" id="IPR019740">
    <property type="entry name" value="Pyridox_Oxase_CS"/>
</dbReference>
<comment type="pathway">
    <text evidence="7">Cofactor metabolism; pyridoxal 5'-phosphate salvage; pyridoxal 5'-phosphate from pyridoxine 5'-phosphate: step 1/1.</text>
</comment>
<feature type="binding site" evidence="7 9">
    <location>
        <position position="212"/>
    </location>
    <ligand>
        <name>FMN</name>
        <dbReference type="ChEBI" id="CHEBI:58210"/>
    </ligand>
</feature>
<dbReference type="HOGENOM" id="CLU_032263_2_2_10"/>
<accession>H2BZS4</accession>
<evidence type="ECO:0000256" key="6">
    <source>
        <dbReference type="ARBA" id="ARBA00023096"/>
    </source>
</evidence>
<dbReference type="Proteomes" id="UP000003844">
    <property type="component" value="Unassembled WGS sequence"/>
</dbReference>
<gene>
    <name evidence="7" type="primary">pdxH</name>
    <name evidence="12" type="ORF">Gilli_0554</name>
</gene>
<feature type="binding site" evidence="7 8">
    <location>
        <position position="154"/>
    </location>
    <ligand>
        <name>substrate</name>
    </ligand>
</feature>
<feature type="binding site" evidence="7 9">
    <location>
        <begin position="167"/>
        <end position="168"/>
    </location>
    <ligand>
        <name>FMN</name>
        <dbReference type="ChEBI" id="CHEBI:58210"/>
    </ligand>
</feature>
<feature type="domain" description="Pyridoxamine 5'-phosphate oxidase N-terminal" evidence="10">
    <location>
        <begin position="70"/>
        <end position="185"/>
    </location>
</feature>
<feature type="binding site" evidence="7 8">
    <location>
        <position position="150"/>
    </location>
    <ligand>
        <name>substrate</name>
    </ligand>
</feature>
<comment type="caution">
    <text evidence="7">Lacks conserved residue(s) required for the propagation of feature annotation.</text>
</comment>
<dbReference type="GO" id="GO:0008615">
    <property type="term" value="P:pyridoxine biosynthetic process"/>
    <property type="evidence" value="ECO:0007669"/>
    <property type="project" value="UniProtKB-UniRule"/>
</dbReference>
<dbReference type="InterPro" id="IPR019576">
    <property type="entry name" value="Pyridoxamine_oxidase_dimer_C"/>
</dbReference>
<evidence type="ECO:0000256" key="4">
    <source>
        <dbReference type="ARBA" id="ARBA00022643"/>
    </source>
</evidence>
<feature type="binding site" evidence="7 8">
    <location>
        <begin position="218"/>
        <end position="220"/>
    </location>
    <ligand>
        <name>substrate</name>
    </ligand>
</feature>
<dbReference type="Gene3D" id="2.30.110.10">
    <property type="entry name" value="Electron Transport, Fmn-binding Protein, Chain A"/>
    <property type="match status" value="1"/>
</dbReference>
<dbReference type="EMBL" id="JH594606">
    <property type="protein sequence ID" value="EHQ01266.1"/>
    <property type="molecule type" value="Genomic_DNA"/>
</dbReference>
<comment type="subunit">
    <text evidence="2 7">Homodimer.</text>
</comment>
<evidence type="ECO:0000313" key="12">
    <source>
        <dbReference type="EMBL" id="EHQ01266.1"/>
    </source>
</evidence>
<feature type="binding site" evidence="7 9">
    <location>
        <position position="132"/>
    </location>
    <ligand>
        <name>FMN</name>
        <dbReference type="ChEBI" id="CHEBI:58210"/>
    </ligand>
</feature>
<comment type="similarity">
    <text evidence="1 7">Belongs to the pyridoxamine 5'-phosphate oxidase family.</text>
</comment>
<evidence type="ECO:0000256" key="9">
    <source>
        <dbReference type="PIRSR" id="PIRSR000190-2"/>
    </source>
</evidence>
<name>H2BZS4_GILLR</name>
<evidence type="ECO:0000256" key="2">
    <source>
        <dbReference type="ARBA" id="ARBA00011738"/>
    </source>
</evidence>
<keyword evidence="3 7" id="KW-0285">Flavoprotein</keyword>
<dbReference type="NCBIfam" id="TIGR00558">
    <property type="entry name" value="pdxH"/>
    <property type="match status" value="1"/>
</dbReference>
<reference evidence="13" key="1">
    <citation type="journal article" date="2012" name="Stand. Genomic Sci.">
        <title>Genome sequence of the Antarctic rhodopsins-containing flavobacterium Gillisia limnaea type strain (R-8282(T)).</title>
        <authorList>
            <person name="Riedel T."/>
            <person name="Held B."/>
            <person name="Nolan M."/>
            <person name="Lucas S."/>
            <person name="Lapidus A."/>
            <person name="Tice H."/>
            <person name="Del Rio T.G."/>
            <person name="Cheng J.F."/>
            <person name="Han C."/>
            <person name="Tapia R."/>
            <person name="Goodwin L.A."/>
            <person name="Pitluck S."/>
            <person name="Liolios K."/>
            <person name="Mavromatis K."/>
            <person name="Pagani I."/>
            <person name="Ivanova N."/>
            <person name="Mikhailova N."/>
            <person name="Pati A."/>
            <person name="Chen A."/>
            <person name="Palaniappan K."/>
            <person name="Land M."/>
            <person name="Rohde M."/>
            <person name="Tindall B.J."/>
            <person name="Detter J.C."/>
            <person name="Goker M."/>
            <person name="Bristow J."/>
            <person name="Eisen J.A."/>
            <person name="Markowitz V."/>
            <person name="Hugenholtz P."/>
            <person name="Kyrpides N.C."/>
            <person name="Klenk H.P."/>
            <person name="Woyke T."/>
        </authorList>
    </citation>
    <scope>NUCLEOTIDE SEQUENCE [LARGE SCALE GENOMIC DNA]</scope>
    <source>
        <strain evidence="13">DSM 15749 / LMG 21470 / R-8282</strain>
    </source>
</reference>
<feature type="binding site" evidence="7 9">
    <location>
        <position position="110"/>
    </location>
    <ligand>
        <name>FMN</name>
        <dbReference type="ChEBI" id="CHEBI:58210"/>
    </ligand>
</feature>